<feature type="transmembrane region" description="Helical" evidence="1">
    <location>
        <begin position="262"/>
        <end position="282"/>
    </location>
</feature>
<reference evidence="2" key="1">
    <citation type="journal article" date="2023" name="bioRxiv">
        <title>Improved chromosome-level genome assembly for marigold (Tagetes erecta).</title>
        <authorList>
            <person name="Jiang F."/>
            <person name="Yuan L."/>
            <person name="Wang S."/>
            <person name="Wang H."/>
            <person name="Xu D."/>
            <person name="Wang A."/>
            <person name="Fan W."/>
        </authorList>
    </citation>
    <scope>NUCLEOTIDE SEQUENCE</scope>
    <source>
        <strain evidence="2">WSJ</strain>
        <tissue evidence="2">Leaf</tissue>
    </source>
</reference>
<proteinExistence type="predicted"/>
<evidence type="ECO:0000256" key="1">
    <source>
        <dbReference type="SAM" id="Phobius"/>
    </source>
</evidence>
<organism evidence="2 3">
    <name type="scientific">Tagetes erecta</name>
    <name type="common">African marigold</name>
    <dbReference type="NCBI Taxonomy" id="13708"/>
    <lineage>
        <taxon>Eukaryota</taxon>
        <taxon>Viridiplantae</taxon>
        <taxon>Streptophyta</taxon>
        <taxon>Embryophyta</taxon>
        <taxon>Tracheophyta</taxon>
        <taxon>Spermatophyta</taxon>
        <taxon>Magnoliopsida</taxon>
        <taxon>eudicotyledons</taxon>
        <taxon>Gunneridae</taxon>
        <taxon>Pentapetalae</taxon>
        <taxon>asterids</taxon>
        <taxon>campanulids</taxon>
        <taxon>Asterales</taxon>
        <taxon>Asteraceae</taxon>
        <taxon>Asteroideae</taxon>
        <taxon>Heliantheae alliance</taxon>
        <taxon>Tageteae</taxon>
        <taxon>Tagetes</taxon>
    </lineage>
</organism>
<gene>
    <name evidence="2" type="ORF">QVD17_29536</name>
</gene>
<dbReference type="Proteomes" id="UP001229421">
    <property type="component" value="Unassembled WGS sequence"/>
</dbReference>
<name>A0AAD8KC77_TARER</name>
<keyword evidence="1" id="KW-1133">Transmembrane helix</keyword>
<dbReference type="AlphaFoldDB" id="A0AAD8KC77"/>
<sequence length="303" mass="35168">MALLSKFKLNLQTLIAEVAQLRKWKQREQQFSTKIMESEAQLSSSIQLGQQLQRKVHFLEDENHLLRTNHKQLQETINNILEAKQCFLKAYQESTCEMKTSIESRDTKIAMLSHNINAHLLYLDSIRNEASSVNQIVANAHRFVDEKEQALRSELGMLEVSFKIVQDVMTHMDEEDRVAYSLILANQEKDATEKEDDRINDDIKNCEANSHDEACRENVAETAGIFLFIFCICSFHIKAGKESVMFVFLAKCRFTCCSTCDLVQMIIFIYLLFLHSFILIIIEIEARFYCRRSDQISSHLRVI</sequence>
<comment type="caution">
    <text evidence="2">The sequence shown here is derived from an EMBL/GenBank/DDBJ whole genome shotgun (WGS) entry which is preliminary data.</text>
</comment>
<dbReference type="EMBL" id="JAUHHV010000007">
    <property type="protein sequence ID" value="KAK1420024.1"/>
    <property type="molecule type" value="Genomic_DNA"/>
</dbReference>
<keyword evidence="1" id="KW-0812">Transmembrane</keyword>
<accession>A0AAD8KC77</accession>
<protein>
    <submittedName>
        <fullName evidence="2">Uncharacterized protein</fullName>
    </submittedName>
</protein>
<keyword evidence="1" id="KW-0472">Membrane</keyword>
<keyword evidence="3" id="KW-1185">Reference proteome</keyword>
<evidence type="ECO:0000313" key="2">
    <source>
        <dbReference type="EMBL" id="KAK1420024.1"/>
    </source>
</evidence>
<evidence type="ECO:0000313" key="3">
    <source>
        <dbReference type="Proteomes" id="UP001229421"/>
    </source>
</evidence>